<evidence type="ECO:0000313" key="6">
    <source>
        <dbReference type="Proteomes" id="UP000886741"/>
    </source>
</evidence>
<gene>
    <name evidence="5" type="ORF">IAA83_09170</name>
</gene>
<evidence type="ECO:0000256" key="2">
    <source>
        <dbReference type="ARBA" id="ARBA00022676"/>
    </source>
</evidence>
<evidence type="ECO:0000313" key="5">
    <source>
        <dbReference type="EMBL" id="HIS65523.1"/>
    </source>
</evidence>
<proteinExistence type="inferred from homology"/>
<reference evidence="5" key="1">
    <citation type="submission" date="2020-10" db="EMBL/GenBank/DDBJ databases">
        <authorList>
            <person name="Gilroy R."/>
        </authorList>
    </citation>
    <scope>NUCLEOTIDE SEQUENCE</scope>
    <source>
        <strain evidence="5">ChiBcec16-1751</strain>
    </source>
</reference>
<accession>A0A9D1FAX5</accession>
<feature type="domain" description="Glycosyltransferase 2-like" evidence="4">
    <location>
        <begin position="7"/>
        <end position="179"/>
    </location>
</feature>
<dbReference type="Proteomes" id="UP000886741">
    <property type="component" value="Unassembled WGS sequence"/>
</dbReference>
<comment type="caution">
    <text evidence="5">The sequence shown here is derived from an EMBL/GenBank/DDBJ whole genome shotgun (WGS) entry which is preliminary data.</text>
</comment>
<evidence type="ECO:0000256" key="1">
    <source>
        <dbReference type="ARBA" id="ARBA00006739"/>
    </source>
</evidence>
<dbReference type="InterPro" id="IPR029044">
    <property type="entry name" value="Nucleotide-diphossugar_trans"/>
</dbReference>
<dbReference type="AlphaFoldDB" id="A0A9D1FAX5"/>
<evidence type="ECO:0000256" key="3">
    <source>
        <dbReference type="ARBA" id="ARBA00022679"/>
    </source>
</evidence>
<dbReference type="GO" id="GO:0004582">
    <property type="term" value="F:dolichyl-phosphate beta-D-mannosyltransferase activity"/>
    <property type="evidence" value="ECO:0007669"/>
    <property type="project" value="InterPro"/>
</dbReference>
<protein>
    <submittedName>
        <fullName evidence="5">Glycosyltransferase</fullName>
    </submittedName>
</protein>
<dbReference type="PANTHER" id="PTHR43398:SF1">
    <property type="entry name" value="DOLICHOL-PHOSPHATE MANNOSYLTRANSFERASE SUBUNIT 1"/>
    <property type="match status" value="1"/>
</dbReference>
<sequence>MNTMFACLPCYNEEENIVPLVAGWLAQEDQLQHRGYRLKVVAIDDKSTDATLEKMQALAAEHPQVTVVAHLENRNLGGGLNTAVDYVLEHGGPGDVMAVMDGDNTHDPCYIHAMLDKLRSADVVIASRYQSGAEIHGVPRHRLFLSDGAKAYYTMMLSVPKVRDYTCGYRLYKFAALQKARQQYGSRLITQRSFACMMELLYKLHRCGCTFDEVPFSLRYDNKGGESKMRVLRTMKDSLKTAWLLRRDKL</sequence>
<dbReference type="Gene3D" id="3.90.550.10">
    <property type="entry name" value="Spore Coat Polysaccharide Biosynthesis Protein SpsA, Chain A"/>
    <property type="match status" value="1"/>
</dbReference>
<keyword evidence="3" id="KW-0808">Transferase</keyword>
<comment type="similarity">
    <text evidence="1">Belongs to the glycosyltransferase 2 family.</text>
</comment>
<dbReference type="InterPro" id="IPR001173">
    <property type="entry name" value="Glyco_trans_2-like"/>
</dbReference>
<evidence type="ECO:0000259" key="4">
    <source>
        <dbReference type="Pfam" id="PF00535"/>
    </source>
</evidence>
<name>A0A9D1FAX5_9FIRM</name>
<organism evidence="5 6">
    <name type="scientific">Candidatus Avoscillospira avistercoris</name>
    <dbReference type="NCBI Taxonomy" id="2840707"/>
    <lineage>
        <taxon>Bacteria</taxon>
        <taxon>Bacillati</taxon>
        <taxon>Bacillota</taxon>
        <taxon>Clostridia</taxon>
        <taxon>Eubacteriales</taxon>
        <taxon>Oscillospiraceae</taxon>
        <taxon>Oscillospiraceae incertae sedis</taxon>
        <taxon>Candidatus Avoscillospira</taxon>
    </lineage>
</organism>
<dbReference type="GO" id="GO:0016020">
    <property type="term" value="C:membrane"/>
    <property type="evidence" value="ECO:0007669"/>
    <property type="project" value="GOC"/>
</dbReference>
<dbReference type="PANTHER" id="PTHR43398">
    <property type="entry name" value="DOLICHOL-PHOSPHATE MANNOSYLTRANSFERASE SUBUNIT 1"/>
    <property type="match status" value="1"/>
</dbReference>
<keyword evidence="2" id="KW-0328">Glycosyltransferase</keyword>
<dbReference type="GO" id="GO:0009247">
    <property type="term" value="P:glycolipid biosynthetic process"/>
    <property type="evidence" value="ECO:0007669"/>
    <property type="project" value="TreeGrafter"/>
</dbReference>
<dbReference type="SUPFAM" id="SSF53448">
    <property type="entry name" value="Nucleotide-diphospho-sugar transferases"/>
    <property type="match status" value="1"/>
</dbReference>
<dbReference type="Pfam" id="PF00535">
    <property type="entry name" value="Glycos_transf_2"/>
    <property type="match status" value="1"/>
</dbReference>
<reference evidence="5" key="2">
    <citation type="journal article" date="2021" name="PeerJ">
        <title>Extensive microbial diversity within the chicken gut microbiome revealed by metagenomics and culture.</title>
        <authorList>
            <person name="Gilroy R."/>
            <person name="Ravi A."/>
            <person name="Getino M."/>
            <person name="Pursley I."/>
            <person name="Horton D.L."/>
            <person name="Alikhan N.F."/>
            <person name="Baker D."/>
            <person name="Gharbi K."/>
            <person name="Hall N."/>
            <person name="Watson M."/>
            <person name="Adriaenssens E.M."/>
            <person name="Foster-Nyarko E."/>
            <person name="Jarju S."/>
            <person name="Secka A."/>
            <person name="Antonio M."/>
            <person name="Oren A."/>
            <person name="Chaudhuri R.R."/>
            <person name="La Ragione R."/>
            <person name="Hildebrand F."/>
            <person name="Pallen M.J."/>
        </authorList>
    </citation>
    <scope>NUCLEOTIDE SEQUENCE</scope>
    <source>
        <strain evidence="5">ChiBcec16-1751</strain>
    </source>
</reference>
<dbReference type="InterPro" id="IPR039528">
    <property type="entry name" value="DPM1-like"/>
</dbReference>
<dbReference type="EMBL" id="DVJJ01000141">
    <property type="protein sequence ID" value="HIS65523.1"/>
    <property type="molecule type" value="Genomic_DNA"/>
</dbReference>